<name>A0AAD4D3Z2_9FUNG</name>
<evidence type="ECO:0000256" key="2">
    <source>
        <dbReference type="SAM" id="MobiDB-lite"/>
    </source>
</evidence>
<feature type="region of interest" description="Disordered" evidence="2">
    <location>
        <begin position="121"/>
        <end position="147"/>
    </location>
</feature>
<keyword evidence="4" id="KW-1185">Reference proteome</keyword>
<reference evidence="3" key="1">
    <citation type="journal article" date="2020" name="Fungal Divers.">
        <title>Resolving the Mortierellaceae phylogeny through synthesis of multi-gene phylogenetics and phylogenomics.</title>
        <authorList>
            <person name="Vandepol N."/>
            <person name="Liber J."/>
            <person name="Desiro A."/>
            <person name="Na H."/>
            <person name="Kennedy M."/>
            <person name="Barry K."/>
            <person name="Grigoriev I.V."/>
            <person name="Miller A.N."/>
            <person name="O'Donnell K."/>
            <person name="Stajich J.E."/>
            <person name="Bonito G."/>
        </authorList>
    </citation>
    <scope>NUCLEOTIDE SEQUENCE</scope>
    <source>
        <strain evidence="3">NRRL 28262</strain>
    </source>
</reference>
<proteinExistence type="inferred from homology"/>
<feature type="non-terminal residue" evidence="3">
    <location>
        <position position="311"/>
    </location>
</feature>
<sequence>MNLTPSSALPANADDIFYLYHRIDPTQRNYSPFGTISSRCLMTHYKFNDSRMLLFLKSPDFVMYVKCMALKGWAKALVYENNTAFAIVGFCYERKKGAELRRISAVPSAVLDVIVGGPSTDMEKESSRVAVQEPLTPTPQTREEDMGRESANSIIVTSDTNTRARLDPAYGLEEVAMNNYRKNDNSAFHPAPRAPQFISDAETPARDSEPDFTKDSMDHEQILTTATIGDRAAQVTLGDKYRGGEGVDQDYRTVMDWYLKAAAQGNLDAQYNIGVLYEDGRGVPRDYTQAMAWYLKAANQDNADIQNGTGS</sequence>
<comment type="caution">
    <text evidence="3">The sequence shown here is derived from an EMBL/GenBank/DDBJ whole genome shotgun (WGS) entry which is preliminary data.</text>
</comment>
<dbReference type="InterPro" id="IPR006597">
    <property type="entry name" value="Sel1-like"/>
</dbReference>
<dbReference type="Gene3D" id="1.25.40.10">
    <property type="entry name" value="Tetratricopeptide repeat domain"/>
    <property type="match status" value="1"/>
</dbReference>
<protein>
    <recommendedName>
        <fullName evidence="5">HCP-like protein</fullName>
    </recommendedName>
</protein>
<evidence type="ECO:0000256" key="1">
    <source>
        <dbReference type="ARBA" id="ARBA00038101"/>
    </source>
</evidence>
<organism evidence="3 4">
    <name type="scientific">Linnemannia exigua</name>
    <dbReference type="NCBI Taxonomy" id="604196"/>
    <lineage>
        <taxon>Eukaryota</taxon>
        <taxon>Fungi</taxon>
        <taxon>Fungi incertae sedis</taxon>
        <taxon>Mucoromycota</taxon>
        <taxon>Mortierellomycotina</taxon>
        <taxon>Mortierellomycetes</taxon>
        <taxon>Mortierellales</taxon>
        <taxon>Mortierellaceae</taxon>
        <taxon>Linnemannia</taxon>
    </lineage>
</organism>
<dbReference type="PANTHER" id="PTHR11102:SF160">
    <property type="entry name" value="ERAD-ASSOCIATED E3 UBIQUITIN-PROTEIN LIGASE COMPONENT HRD3"/>
    <property type="match status" value="1"/>
</dbReference>
<dbReference type="InterPro" id="IPR011990">
    <property type="entry name" value="TPR-like_helical_dom_sf"/>
</dbReference>
<comment type="similarity">
    <text evidence="1">Belongs to the sel-1 family.</text>
</comment>
<dbReference type="AlphaFoldDB" id="A0AAD4D3Z2"/>
<evidence type="ECO:0000313" key="4">
    <source>
        <dbReference type="Proteomes" id="UP001194580"/>
    </source>
</evidence>
<accession>A0AAD4D3Z2</accession>
<dbReference type="SMART" id="SM00671">
    <property type="entry name" value="SEL1"/>
    <property type="match status" value="2"/>
</dbReference>
<evidence type="ECO:0008006" key="5">
    <source>
        <dbReference type="Google" id="ProtNLM"/>
    </source>
</evidence>
<dbReference type="PANTHER" id="PTHR11102">
    <property type="entry name" value="SEL-1-LIKE PROTEIN"/>
    <property type="match status" value="1"/>
</dbReference>
<dbReference type="Pfam" id="PF08238">
    <property type="entry name" value="Sel1"/>
    <property type="match status" value="2"/>
</dbReference>
<dbReference type="InterPro" id="IPR050767">
    <property type="entry name" value="Sel1_AlgK"/>
</dbReference>
<dbReference type="SUPFAM" id="SSF81901">
    <property type="entry name" value="HCP-like"/>
    <property type="match status" value="1"/>
</dbReference>
<dbReference type="EMBL" id="JAAAIL010002520">
    <property type="protein sequence ID" value="KAG0256590.1"/>
    <property type="molecule type" value="Genomic_DNA"/>
</dbReference>
<gene>
    <name evidence="3" type="ORF">BGZ95_005456</name>
</gene>
<evidence type="ECO:0000313" key="3">
    <source>
        <dbReference type="EMBL" id="KAG0256590.1"/>
    </source>
</evidence>
<dbReference type="Proteomes" id="UP001194580">
    <property type="component" value="Unassembled WGS sequence"/>
</dbReference>